<dbReference type="Gene3D" id="1.10.630.10">
    <property type="entry name" value="Cytochrome P450"/>
    <property type="match status" value="1"/>
</dbReference>
<evidence type="ECO:0000313" key="4">
    <source>
        <dbReference type="EMBL" id="NXC12056.1"/>
    </source>
</evidence>
<dbReference type="InterPro" id="IPR036396">
    <property type="entry name" value="Cyt_P450_sf"/>
</dbReference>
<dbReference type="InterPro" id="IPR050182">
    <property type="entry name" value="Cytochrome_P450_fam2"/>
</dbReference>
<comment type="similarity">
    <text evidence="1">Belongs to the cytochrome P450 family.</text>
</comment>
<feature type="non-terminal residue" evidence="4">
    <location>
        <position position="78"/>
    </location>
</feature>
<dbReference type="GO" id="GO:0005506">
    <property type="term" value="F:iron ion binding"/>
    <property type="evidence" value="ECO:0007669"/>
    <property type="project" value="InterPro"/>
</dbReference>
<dbReference type="Proteomes" id="UP000621168">
    <property type="component" value="Unassembled WGS sequence"/>
</dbReference>
<dbReference type="GO" id="GO:0016712">
    <property type="term" value="F:oxidoreductase activity, acting on paired donors, with incorporation or reduction of molecular oxygen, reduced flavin or flavoprotein as one donor, and incorporation of one atom of oxygen"/>
    <property type="evidence" value="ECO:0007669"/>
    <property type="project" value="TreeGrafter"/>
</dbReference>
<dbReference type="GO" id="GO:0006082">
    <property type="term" value="P:organic acid metabolic process"/>
    <property type="evidence" value="ECO:0007669"/>
    <property type="project" value="TreeGrafter"/>
</dbReference>
<name>A0A851L6C1_CORCR</name>
<dbReference type="GO" id="GO:0005737">
    <property type="term" value="C:cytoplasm"/>
    <property type="evidence" value="ECO:0007669"/>
    <property type="project" value="TreeGrafter"/>
</dbReference>
<keyword evidence="5" id="KW-1185">Reference proteome</keyword>
<proteinExistence type="inferred from homology"/>
<dbReference type="GO" id="GO:0006805">
    <property type="term" value="P:xenobiotic metabolic process"/>
    <property type="evidence" value="ECO:0007669"/>
    <property type="project" value="TreeGrafter"/>
</dbReference>
<dbReference type="Pfam" id="PF00067">
    <property type="entry name" value="p450"/>
    <property type="match status" value="1"/>
</dbReference>
<sequence length="78" mass="8745">LCSFPPARVQAEIDTVIGQSRLPALEDRSNMPYTNAVIHEVQRKGNIIPFNVPRLTVKDMVLDGFHIPKVTPFLSDET</sequence>
<comment type="caution">
    <text evidence="4">The sequence shown here is derived from an EMBL/GenBank/DDBJ whole genome shotgun (WGS) entry which is preliminary data.</text>
</comment>
<dbReference type="GO" id="GO:0020037">
    <property type="term" value="F:heme binding"/>
    <property type="evidence" value="ECO:0007669"/>
    <property type="project" value="InterPro"/>
</dbReference>
<dbReference type="PANTHER" id="PTHR24300">
    <property type="entry name" value="CYTOCHROME P450 508A4-RELATED"/>
    <property type="match status" value="1"/>
</dbReference>
<evidence type="ECO:0000313" key="5">
    <source>
        <dbReference type="Proteomes" id="UP000621168"/>
    </source>
</evidence>
<evidence type="ECO:0000256" key="3">
    <source>
        <dbReference type="ARBA" id="ARBA00023004"/>
    </source>
</evidence>
<dbReference type="SUPFAM" id="SSF48264">
    <property type="entry name" value="Cytochrome P450"/>
    <property type="match status" value="1"/>
</dbReference>
<protein>
    <submittedName>
        <fullName evidence="4">CP2J6 protein</fullName>
    </submittedName>
</protein>
<evidence type="ECO:0000256" key="1">
    <source>
        <dbReference type="ARBA" id="ARBA00010617"/>
    </source>
</evidence>
<reference evidence="4" key="1">
    <citation type="submission" date="2019-09" db="EMBL/GenBank/DDBJ databases">
        <title>Bird 10,000 Genomes (B10K) Project - Family phase.</title>
        <authorList>
            <person name="Zhang G."/>
        </authorList>
    </citation>
    <scope>NUCLEOTIDE SEQUENCE</scope>
    <source>
        <strain evidence="4">B10K-CU-031-40</strain>
    </source>
</reference>
<dbReference type="EMBL" id="WBMX01000020">
    <property type="protein sequence ID" value="NXC12056.1"/>
    <property type="molecule type" value="Genomic_DNA"/>
</dbReference>
<keyword evidence="3" id="KW-0408">Iron</keyword>
<feature type="non-terminal residue" evidence="4">
    <location>
        <position position="1"/>
    </location>
</feature>
<keyword evidence="2" id="KW-0479">Metal-binding</keyword>
<evidence type="ECO:0000256" key="2">
    <source>
        <dbReference type="ARBA" id="ARBA00022723"/>
    </source>
</evidence>
<organism evidence="4 5">
    <name type="scientific">Corythaeola cristata</name>
    <name type="common">Great blue turaco</name>
    <dbReference type="NCBI Taxonomy" id="103954"/>
    <lineage>
        <taxon>Eukaryota</taxon>
        <taxon>Metazoa</taxon>
        <taxon>Chordata</taxon>
        <taxon>Craniata</taxon>
        <taxon>Vertebrata</taxon>
        <taxon>Euteleostomi</taxon>
        <taxon>Archelosauria</taxon>
        <taxon>Archosauria</taxon>
        <taxon>Dinosauria</taxon>
        <taxon>Saurischia</taxon>
        <taxon>Theropoda</taxon>
        <taxon>Coelurosauria</taxon>
        <taxon>Aves</taxon>
        <taxon>Neognathae</taxon>
        <taxon>Neoaves</taxon>
        <taxon>Otidimorphae</taxon>
        <taxon>Musophagiformes</taxon>
        <taxon>Musophagidae</taxon>
        <taxon>Corythaeola</taxon>
    </lineage>
</organism>
<accession>A0A851L6C1</accession>
<dbReference type="InterPro" id="IPR001128">
    <property type="entry name" value="Cyt_P450"/>
</dbReference>
<gene>
    <name evidence="4" type="primary">Cyp2j6_0</name>
    <name evidence="4" type="ORF">CORCRI_R13141</name>
</gene>
<dbReference type="PANTHER" id="PTHR24300:SF177">
    <property type="entry name" value="CYTOCHROME P450 2J2"/>
    <property type="match status" value="1"/>
</dbReference>
<dbReference type="AlphaFoldDB" id="A0A851L6C1"/>
<dbReference type="OrthoDB" id="9903536at2759"/>